<comment type="caution">
    <text evidence="4">The sequence shown here is derived from an EMBL/GenBank/DDBJ whole genome shotgun (WGS) entry which is preliminary data.</text>
</comment>
<feature type="region of interest" description="Disordered" evidence="2">
    <location>
        <begin position="369"/>
        <end position="413"/>
    </location>
</feature>
<dbReference type="GO" id="GO:0003676">
    <property type="term" value="F:nucleic acid binding"/>
    <property type="evidence" value="ECO:0007669"/>
    <property type="project" value="InterPro"/>
</dbReference>
<feature type="compositionally biased region" description="Low complexity" evidence="2">
    <location>
        <begin position="395"/>
        <end position="412"/>
    </location>
</feature>
<dbReference type="InterPro" id="IPR036397">
    <property type="entry name" value="RNaseH_sf"/>
</dbReference>
<dbReference type="Proteomes" id="UP000186817">
    <property type="component" value="Unassembled WGS sequence"/>
</dbReference>
<feature type="region of interest" description="Disordered" evidence="2">
    <location>
        <begin position="138"/>
        <end position="203"/>
    </location>
</feature>
<keyword evidence="1" id="KW-0862">Zinc</keyword>
<dbReference type="EMBL" id="LSRX01000350">
    <property type="protein sequence ID" value="OLP99783.1"/>
    <property type="molecule type" value="Genomic_DNA"/>
</dbReference>
<feature type="region of interest" description="Disordered" evidence="2">
    <location>
        <begin position="828"/>
        <end position="854"/>
    </location>
</feature>
<evidence type="ECO:0000313" key="4">
    <source>
        <dbReference type="EMBL" id="OLP99783.1"/>
    </source>
</evidence>
<evidence type="ECO:0000259" key="3">
    <source>
        <dbReference type="PROSITE" id="PS50158"/>
    </source>
</evidence>
<name>A0A1Q9DX74_SYMMI</name>
<dbReference type="Pfam" id="PF07727">
    <property type="entry name" value="RVT_2"/>
    <property type="match status" value="1"/>
</dbReference>
<keyword evidence="1" id="KW-0863">Zinc-finger</keyword>
<dbReference type="SUPFAM" id="SSF57756">
    <property type="entry name" value="Retrovirus zinc finger-like domains"/>
    <property type="match status" value="1"/>
</dbReference>
<dbReference type="InterPro" id="IPR001878">
    <property type="entry name" value="Znf_CCHC"/>
</dbReference>
<feature type="domain" description="CCHC-type" evidence="3">
    <location>
        <begin position="422"/>
        <end position="436"/>
    </location>
</feature>
<keyword evidence="1" id="KW-0479">Metal-binding</keyword>
<dbReference type="PROSITE" id="PS50158">
    <property type="entry name" value="ZF_CCHC"/>
    <property type="match status" value="1"/>
</dbReference>
<reference evidence="4 5" key="1">
    <citation type="submission" date="2016-02" db="EMBL/GenBank/DDBJ databases">
        <title>Genome analysis of coral dinoflagellate symbionts highlights evolutionary adaptations to a symbiotic lifestyle.</title>
        <authorList>
            <person name="Aranda M."/>
            <person name="Li Y."/>
            <person name="Liew Y.J."/>
            <person name="Baumgarten S."/>
            <person name="Simakov O."/>
            <person name="Wilson M."/>
            <person name="Piel J."/>
            <person name="Ashoor H."/>
            <person name="Bougouffa S."/>
            <person name="Bajic V.B."/>
            <person name="Ryu T."/>
            <person name="Ravasi T."/>
            <person name="Bayer T."/>
            <person name="Micklem G."/>
            <person name="Kim H."/>
            <person name="Bhak J."/>
            <person name="Lajeunesse T.C."/>
            <person name="Voolstra C.R."/>
        </authorList>
    </citation>
    <scope>NUCLEOTIDE SEQUENCE [LARGE SCALE GENOMIC DNA]</scope>
    <source>
        <strain evidence="4 5">CCMP2467</strain>
    </source>
</reference>
<feature type="compositionally biased region" description="Low complexity" evidence="2">
    <location>
        <begin position="189"/>
        <end position="198"/>
    </location>
</feature>
<proteinExistence type="predicted"/>
<protein>
    <submittedName>
        <fullName evidence="4">Copia protein</fullName>
    </submittedName>
</protein>
<sequence>MSSTGAAVTKSKVGVPQWSGEPSTFTEYEEQCLVYEQSVPYHKRYMVAPRLIGELQGPAKRLVLGKRPDWVSYAGGVQELLNTLRASLGPPQVSELADYLTRYFRQTRRKPQESMSDYITRKCEVYLRAQQALRRVLPQRVKPGRPQWPSGEGGAGTWSRRVSVDSIGSSMAARSAAPVAETEEENVETTEATEPQPAAEEDRPWSWYGWGGGWSWQGERWNSQWDWQPSHYASSYGSERSWSKYPEPADAPAEILPDVIQGWFLLFDSGLNSTERNLIHTAVQGNYNLQNVARELRAQWDEHNLRQRDGHRTHAGYLGDMDEDFDEYEVDFQQGYQAEDLNEEGQALVAEAEAEAQQALATMQNAKRTLKEARSKQHQVKMSRQYFKTSGSSFRPGGNPRPSTSSGTSTRTWAPNDAHMQCLKCGKIGHRAANCPLKEQEHHAKMAEGETESAPFICYGEDHSPAAREAALSAHEAEEADLTTHEAMQRGWCVVDGGATKTLGSVQAVQRVLDCNQAEEGRTKLLGVDTQRQPTFSFGNSSENRCVSTVEVGIKAGAKNGRLTIHALDQGSGPILLSVASLRALNQASSAAALPAQVQNSDTRLQANMSLNSMKKQELQNLLHKKGENPPERWTKLELKQRLIELDPNLEEASSSRRVGTELQQWVHKINKASAKKAHMVALCETEMGLQLKGTETVAQMERQALQHAYRVAAPAAEDVVGFGKFAALEYQDINRYQPGYREWILKTDAESHECDYRLKRLATWLRANPSLPKDKSVEDLLVENHKSASQTGKSSKASASSTTSGEIMQVLQQLAGVVQNLQEDVAEMREERPRRKESRKPHSETTSEGYQKIEPQWELSAQSARYTRAYVERAATALLLELNHVAVYQVVQEDPQVLEHQPEEVMYSKEEICNIESQAKELLKRQDFSLDACEALIKGMQWRARVSREGKLGSERVHYHAFGAYSYGANHGVCTSTKQFPKFLKYLNMFLTRQTKTPRKWTSLVVNINNRMPTHRDVHNQANQPNVVIGLGKYEQGGLWVQETVQAKEMGITGISQGPLEARTTPHGEVIWGRSHKTRGLKEHCQFLVAIDEGSRTLRLDPAGNFRSQAVQDYCDRHEVFLDMVPGEAHWKIGVCEQAVQGLKTVMDKLYGSEETISAEEALATAVRVFNQTRPVFDYQPGELVFYWRQQEPTEEAPPVRVRFRGKRAATAAPPEDSDEELIPDAGRAARRNWTVFKGDVSGAFLQGREYPDVLHCVPCDEICDQMQVPRGSVTRLKRACYGLVDAPLEWYRSVSEFLEGIGLERTWSDACTWVWRVEGELRGMVSGHVDDFLFGGSDRDKGWQNIIHQIQQRFQWGDWEKDSFVQCGVKVDKVEDGYLLSQPQFVDGLKEINLNATRRRQRESETNEREKGQLRALLGSLSWLAQQSAPHLSAAVSLLLSEVTRSTIDTVIRSNLLLQNVRQRRDHQMLIHAMPRDEPVMMFAWVDAANANRPDGGSTQGIFVGLGPRSMMSGAVGKVTPVTWHSSKVDRVCRSPGAAEALAAVNGEDALYYARYQWSELEYGMPDVRDAQGCVSKVPGCVVTDSRNVYDKLNNEVLVVKGAEKRTDLELLGLKEAQAATGLSIRWVHSEAQLANSLTKVGNCRELELYYKMRHQWRIVEDDQMRSARKRKQEGMAPLAGSEEGKIGECVV</sequence>
<keyword evidence="5" id="KW-1185">Reference proteome</keyword>
<gene>
    <name evidence="4" type="primary">GIP</name>
    <name evidence="4" type="ORF">AK812_SmicGene17634</name>
</gene>
<feature type="compositionally biased region" description="Polar residues" evidence="2">
    <location>
        <begin position="382"/>
        <end position="393"/>
    </location>
</feature>
<dbReference type="OrthoDB" id="6127576at2759"/>
<evidence type="ECO:0000313" key="5">
    <source>
        <dbReference type="Proteomes" id="UP000186817"/>
    </source>
</evidence>
<dbReference type="Gene3D" id="3.30.420.10">
    <property type="entry name" value="Ribonuclease H-like superfamily/Ribonuclease H"/>
    <property type="match status" value="1"/>
</dbReference>
<dbReference type="SMART" id="SM00343">
    <property type="entry name" value="ZnF_C2HC"/>
    <property type="match status" value="1"/>
</dbReference>
<dbReference type="InterPro" id="IPR013103">
    <property type="entry name" value="RVT_2"/>
</dbReference>
<organism evidence="4 5">
    <name type="scientific">Symbiodinium microadriaticum</name>
    <name type="common">Dinoflagellate</name>
    <name type="synonym">Zooxanthella microadriatica</name>
    <dbReference type="NCBI Taxonomy" id="2951"/>
    <lineage>
        <taxon>Eukaryota</taxon>
        <taxon>Sar</taxon>
        <taxon>Alveolata</taxon>
        <taxon>Dinophyceae</taxon>
        <taxon>Suessiales</taxon>
        <taxon>Symbiodiniaceae</taxon>
        <taxon>Symbiodinium</taxon>
    </lineage>
</organism>
<dbReference type="InterPro" id="IPR036875">
    <property type="entry name" value="Znf_CCHC_sf"/>
</dbReference>
<accession>A0A1Q9DX74</accession>
<dbReference type="GO" id="GO:0008270">
    <property type="term" value="F:zinc ion binding"/>
    <property type="evidence" value="ECO:0007669"/>
    <property type="project" value="UniProtKB-KW"/>
</dbReference>
<evidence type="ECO:0000256" key="1">
    <source>
        <dbReference type="PROSITE-ProRule" id="PRU00047"/>
    </source>
</evidence>
<evidence type="ECO:0000256" key="2">
    <source>
        <dbReference type="SAM" id="MobiDB-lite"/>
    </source>
</evidence>
<feature type="compositionally biased region" description="Basic and acidic residues" evidence="2">
    <location>
        <begin position="828"/>
        <end position="846"/>
    </location>
</feature>